<reference evidence="2" key="1">
    <citation type="journal article" date="2014" name="Front. Microbiol.">
        <title>High frequency of phylogenetically diverse reductive dehalogenase-homologous genes in deep subseafloor sedimentary metagenomes.</title>
        <authorList>
            <person name="Kawai M."/>
            <person name="Futagami T."/>
            <person name="Toyoda A."/>
            <person name="Takaki Y."/>
            <person name="Nishi S."/>
            <person name="Hori S."/>
            <person name="Arai W."/>
            <person name="Tsubouchi T."/>
            <person name="Morono Y."/>
            <person name="Uchiyama I."/>
            <person name="Ito T."/>
            <person name="Fujiyama A."/>
            <person name="Inagaki F."/>
            <person name="Takami H."/>
        </authorList>
    </citation>
    <scope>NUCLEOTIDE SEQUENCE</scope>
    <source>
        <strain evidence="2">Expedition CK06-06</strain>
    </source>
</reference>
<feature type="transmembrane region" description="Helical" evidence="1">
    <location>
        <begin position="78"/>
        <end position="103"/>
    </location>
</feature>
<comment type="caution">
    <text evidence="2">The sequence shown here is derived from an EMBL/GenBank/DDBJ whole genome shotgun (WGS) entry which is preliminary data.</text>
</comment>
<feature type="transmembrane region" description="Helical" evidence="1">
    <location>
        <begin position="225"/>
        <end position="243"/>
    </location>
</feature>
<dbReference type="AlphaFoldDB" id="X0X7C7"/>
<accession>X0X7C7</accession>
<feature type="non-terminal residue" evidence="2">
    <location>
        <position position="1"/>
    </location>
</feature>
<gene>
    <name evidence="2" type="ORF">S01H1_65673</name>
</gene>
<keyword evidence="1" id="KW-1133">Transmembrane helix</keyword>
<keyword evidence="1" id="KW-0812">Transmembrane</keyword>
<dbReference type="EMBL" id="BARS01043370">
    <property type="protein sequence ID" value="GAG38940.1"/>
    <property type="molecule type" value="Genomic_DNA"/>
</dbReference>
<feature type="non-terminal residue" evidence="2">
    <location>
        <position position="250"/>
    </location>
</feature>
<proteinExistence type="predicted"/>
<evidence type="ECO:0000313" key="2">
    <source>
        <dbReference type="EMBL" id="GAG38940.1"/>
    </source>
</evidence>
<evidence type="ECO:0000256" key="1">
    <source>
        <dbReference type="SAM" id="Phobius"/>
    </source>
</evidence>
<feature type="transmembrane region" description="Helical" evidence="1">
    <location>
        <begin position="200"/>
        <end position="218"/>
    </location>
</feature>
<sequence>LVCAFFSMVLLYGCCLRLELSPDAKRTGLFATALFGLSFIAVRHAGTQEVYTFQAVAVLLALYLGSGTSPRRGLSGGFAFGVALTVHSSCLFVAPAMVAALWTSAEAERSKRVRLLIEWSVAAVSAASIGLLLIHFLMAYPTGAPKGQVFLEYVRGIVPPFDTALWSKREFWMDSIVGQWIRLTSSDVLMSRAALGSGPTGLSAVHLGFAAIGLLAALRISPRSAVIWGLYPVGFLSYEIVFVPNVDFGL</sequence>
<feature type="transmembrane region" description="Helical" evidence="1">
    <location>
        <begin position="115"/>
        <end position="138"/>
    </location>
</feature>
<protein>
    <submittedName>
        <fullName evidence="2">Uncharacterized protein</fullName>
    </submittedName>
</protein>
<keyword evidence="1" id="KW-0472">Membrane</keyword>
<organism evidence="2">
    <name type="scientific">marine sediment metagenome</name>
    <dbReference type="NCBI Taxonomy" id="412755"/>
    <lineage>
        <taxon>unclassified sequences</taxon>
        <taxon>metagenomes</taxon>
        <taxon>ecological metagenomes</taxon>
    </lineage>
</organism>
<name>X0X7C7_9ZZZZ</name>